<sequence length="69" mass="7252">MVSSSSTDWSRPCVTSCITAYTELATSATSCVATYAEIQTSANARRSTYSASLGVRSARSAPGQKQEPL</sequence>
<evidence type="ECO:0000256" key="1">
    <source>
        <dbReference type="SAM" id="MobiDB-lite"/>
    </source>
</evidence>
<dbReference type="AlphaFoldDB" id="A0A9W7ALA7"/>
<organism evidence="2 3">
    <name type="scientific">Triparma laevis f. longispina</name>
    <dbReference type="NCBI Taxonomy" id="1714387"/>
    <lineage>
        <taxon>Eukaryota</taxon>
        <taxon>Sar</taxon>
        <taxon>Stramenopiles</taxon>
        <taxon>Ochrophyta</taxon>
        <taxon>Bolidophyceae</taxon>
        <taxon>Parmales</taxon>
        <taxon>Triparmaceae</taxon>
        <taxon>Triparma</taxon>
    </lineage>
</organism>
<evidence type="ECO:0000313" key="2">
    <source>
        <dbReference type="EMBL" id="GMH71452.1"/>
    </source>
</evidence>
<dbReference type="EMBL" id="BRXW01000638">
    <property type="protein sequence ID" value="GMH71452.1"/>
    <property type="molecule type" value="Genomic_DNA"/>
</dbReference>
<reference evidence="3" key="1">
    <citation type="journal article" date="2023" name="Commun. Biol.">
        <title>Genome analysis of Parmales, the sister group of diatoms, reveals the evolutionary specialization of diatoms from phago-mixotrophs to photoautotrophs.</title>
        <authorList>
            <person name="Ban H."/>
            <person name="Sato S."/>
            <person name="Yoshikawa S."/>
            <person name="Yamada K."/>
            <person name="Nakamura Y."/>
            <person name="Ichinomiya M."/>
            <person name="Sato N."/>
            <person name="Blanc-Mathieu R."/>
            <person name="Endo H."/>
            <person name="Kuwata A."/>
            <person name="Ogata H."/>
        </authorList>
    </citation>
    <scope>NUCLEOTIDE SEQUENCE [LARGE SCALE GENOMIC DNA]</scope>
    <source>
        <strain evidence="3">NIES 3700</strain>
    </source>
</reference>
<dbReference type="Proteomes" id="UP001165122">
    <property type="component" value="Unassembled WGS sequence"/>
</dbReference>
<feature type="region of interest" description="Disordered" evidence="1">
    <location>
        <begin position="44"/>
        <end position="69"/>
    </location>
</feature>
<proteinExistence type="predicted"/>
<gene>
    <name evidence="2" type="ORF">TrLO_g3896</name>
</gene>
<accession>A0A9W7ALA7</accession>
<name>A0A9W7ALA7_9STRA</name>
<keyword evidence="3" id="KW-1185">Reference proteome</keyword>
<protein>
    <submittedName>
        <fullName evidence="2">Uncharacterized protein</fullName>
    </submittedName>
</protein>
<evidence type="ECO:0000313" key="3">
    <source>
        <dbReference type="Proteomes" id="UP001165122"/>
    </source>
</evidence>
<comment type="caution">
    <text evidence="2">The sequence shown here is derived from an EMBL/GenBank/DDBJ whole genome shotgun (WGS) entry which is preliminary data.</text>
</comment>